<feature type="binding site" evidence="4">
    <location>
        <position position="208"/>
    </location>
    <ligand>
        <name>[4Fe-4S] cluster</name>
        <dbReference type="ChEBI" id="CHEBI:49883"/>
    </ligand>
</feature>
<organism evidence="6 7">
    <name type="scientific">Thermobaculum terrenum (strain ATCC BAA-798 / CCMEE 7001 / YNP1)</name>
    <dbReference type="NCBI Taxonomy" id="525904"/>
    <lineage>
        <taxon>Bacteria</taxon>
        <taxon>Bacillati</taxon>
        <taxon>Chloroflexota</taxon>
        <taxon>Chloroflexia</taxon>
        <taxon>Candidatus Thermobaculales</taxon>
        <taxon>Candidatus Thermobaculaceae</taxon>
        <taxon>Thermobaculum</taxon>
    </lineage>
</organism>
<dbReference type="RefSeq" id="WP_012873995.1">
    <property type="nucleotide sequence ID" value="NC_013525.1"/>
</dbReference>
<dbReference type="EC" id="1.8.4.10" evidence="4"/>
<evidence type="ECO:0000256" key="1">
    <source>
        <dbReference type="ARBA" id="ARBA00009732"/>
    </source>
</evidence>
<feature type="domain" description="Phosphoadenosine phosphosulphate reductase" evidence="5">
    <location>
        <begin position="44"/>
        <end position="214"/>
    </location>
</feature>
<dbReference type="SUPFAM" id="SSF52402">
    <property type="entry name" value="Adenine nucleotide alpha hydrolases-like"/>
    <property type="match status" value="1"/>
</dbReference>
<feature type="binding site" evidence="4">
    <location>
        <position position="125"/>
    </location>
    <ligand>
        <name>[4Fe-4S] cluster</name>
        <dbReference type="ChEBI" id="CHEBI:49883"/>
    </ligand>
</feature>
<dbReference type="Gene3D" id="3.40.50.620">
    <property type="entry name" value="HUPs"/>
    <property type="match status" value="1"/>
</dbReference>
<evidence type="ECO:0000313" key="6">
    <source>
        <dbReference type="EMBL" id="ACZ40960.1"/>
    </source>
</evidence>
<dbReference type="Proteomes" id="UP000000323">
    <property type="component" value="Chromosome 1"/>
</dbReference>
<proteinExistence type="inferred from homology"/>
<keyword evidence="7" id="KW-1185">Reference proteome</keyword>
<dbReference type="InterPro" id="IPR002500">
    <property type="entry name" value="PAPS_reduct_dom"/>
</dbReference>
<dbReference type="KEGG" id="ttr:Tter_0037"/>
<accession>D1CDF4</accession>
<dbReference type="GO" id="GO:0070814">
    <property type="term" value="P:hydrogen sulfide biosynthetic process"/>
    <property type="evidence" value="ECO:0007669"/>
    <property type="project" value="UniProtKB-UniRule"/>
</dbReference>
<dbReference type="InterPro" id="IPR004511">
    <property type="entry name" value="PAPS/APS_Rdtase"/>
</dbReference>
<keyword evidence="4" id="KW-0411">Iron-sulfur</keyword>
<dbReference type="GO" id="GO:0004604">
    <property type="term" value="F:phosphoadenylyl-sulfate reductase (thioredoxin) activity"/>
    <property type="evidence" value="ECO:0007669"/>
    <property type="project" value="UniProtKB-UniRule"/>
</dbReference>
<feature type="active site" description="Nucleophile; cysteine thiosulfonate intermediate" evidence="4">
    <location>
        <position position="234"/>
    </location>
</feature>
<dbReference type="Pfam" id="PF01507">
    <property type="entry name" value="PAPS_reduct"/>
    <property type="match status" value="1"/>
</dbReference>
<dbReference type="PIRSF" id="PIRSF000857">
    <property type="entry name" value="PAPS_reductase"/>
    <property type="match status" value="1"/>
</dbReference>
<dbReference type="STRING" id="525904.Tter_0037"/>
<dbReference type="NCBIfam" id="TIGR00434">
    <property type="entry name" value="cysH"/>
    <property type="match status" value="1"/>
</dbReference>
<dbReference type="GO" id="GO:0051539">
    <property type="term" value="F:4 iron, 4 sulfur cluster binding"/>
    <property type="evidence" value="ECO:0007669"/>
    <property type="project" value="UniProtKB-UniRule"/>
</dbReference>
<comment type="similarity">
    <text evidence="1 4">Belongs to the PAPS reductase family. CysH subfamily.</text>
</comment>
<dbReference type="CDD" id="cd23945">
    <property type="entry name" value="PAPS_reductase"/>
    <property type="match status" value="1"/>
</dbReference>
<dbReference type="GO" id="GO:0019379">
    <property type="term" value="P:sulfate assimilation, phosphoadenylyl sulfate reduction by phosphoadenylyl-sulfate reductase (thioredoxin)"/>
    <property type="evidence" value="ECO:0007669"/>
    <property type="project" value="UniProtKB-UniRule"/>
</dbReference>
<dbReference type="HOGENOM" id="CLU_044089_2_0_0"/>
<dbReference type="HAMAP" id="MF_00063">
    <property type="entry name" value="CysH"/>
    <property type="match status" value="1"/>
</dbReference>
<comment type="catalytic activity">
    <reaction evidence="4">
        <text>[thioredoxin]-disulfide + sulfite + AMP + 2 H(+) = adenosine 5'-phosphosulfate + [thioredoxin]-dithiol</text>
        <dbReference type="Rhea" id="RHEA:21976"/>
        <dbReference type="Rhea" id="RHEA-COMP:10698"/>
        <dbReference type="Rhea" id="RHEA-COMP:10700"/>
        <dbReference type="ChEBI" id="CHEBI:15378"/>
        <dbReference type="ChEBI" id="CHEBI:17359"/>
        <dbReference type="ChEBI" id="CHEBI:29950"/>
        <dbReference type="ChEBI" id="CHEBI:50058"/>
        <dbReference type="ChEBI" id="CHEBI:58243"/>
        <dbReference type="ChEBI" id="CHEBI:456215"/>
        <dbReference type="EC" id="1.8.4.10"/>
    </reaction>
</comment>
<dbReference type="PANTHER" id="PTHR46509">
    <property type="entry name" value="PHOSPHOADENOSINE PHOSPHOSULFATE REDUCTASE"/>
    <property type="match status" value="1"/>
</dbReference>
<dbReference type="NCBIfam" id="NF002537">
    <property type="entry name" value="PRK02090.1"/>
    <property type="match status" value="1"/>
</dbReference>
<evidence type="ECO:0000256" key="2">
    <source>
        <dbReference type="ARBA" id="ARBA00023002"/>
    </source>
</evidence>
<comment type="function">
    <text evidence="4">Catalyzes the formation of sulfite from adenosine 5'-phosphosulfate (APS) using thioredoxin as an electron donor.</text>
</comment>
<dbReference type="eggNOG" id="COG0175">
    <property type="taxonomic scope" value="Bacteria"/>
</dbReference>
<reference evidence="7" key="1">
    <citation type="journal article" date="2010" name="Stand. Genomic Sci.">
        <title>Complete genome sequence of 'Thermobaculum terrenum' type strain (YNP1).</title>
        <authorList>
            <person name="Kiss H."/>
            <person name="Cleland D."/>
            <person name="Lapidus A."/>
            <person name="Lucas S."/>
            <person name="Glavina Del Rio T."/>
            <person name="Nolan M."/>
            <person name="Tice H."/>
            <person name="Han C."/>
            <person name="Goodwin L."/>
            <person name="Pitluck S."/>
            <person name="Liolios K."/>
            <person name="Ivanova N."/>
            <person name="Mavromatis K."/>
            <person name="Ovchinnikova G."/>
            <person name="Pati A."/>
            <person name="Chen A."/>
            <person name="Palaniappan K."/>
            <person name="Land M."/>
            <person name="Hauser L."/>
            <person name="Chang Y."/>
            <person name="Jeffries C."/>
            <person name="Lu M."/>
            <person name="Brettin T."/>
            <person name="Detter J."/>
            <person name="Goker M."/>
            <person name="Tindall B."/>
            <person name="Beck B."/>
            <person name="McDermott T."/>
            <person name="Woyke T."/>
            <person name="Bristow J."/>
            <person name="Eisen J."/>
            <person name="Markowitz V."/>
            <person name="Hugenholtz P."/>
            <person name="Kyrpides N."/>
            <person name="Klenk H."/>
            <person name="Cheng J."/>
        </authorList>
    </citation>
    <scope>NUCLEOTIDE SEQUENCE [LARGE SCALE GENOMIC DNA]</scope>
    <source>
        <strain evidence="7">ATCC BAA-798 / YNP1</strain>
    </source>
</reference>
<comment type="cofactor">
    <cofactor evidence="4">
        <name>[4Fe-4S] cluster</name>
        <dbReference type="ChEBI" id="CHEBI:49883"/>
    </cofactor>
    <text evidence="4">Binds 1 [4Fe-4S] cluster per subunit.</text>
</comment>
<feature type="binding site" evidence="4">
    <location>
        <position position="211"/>
    </location>
    <ligand>
        <name>[4Fe-4S] cluster</name>
        <dbReference type="ChEBI" id="CHEBI:49883"/>
    </ligand>
</feature>
<keyword evidence="4" id="KW-0963">Cytoplasm</keyword>
<evidence type="ECO:0000256" key="4">
    <source>
        <dbReference type="HAMAP-Rule" id="MF_00063"/>
    </source>
</evidence>
<comment type="subcellular location">
    <subcellularLocation>
        <location evidence="4">Cytoplasm</location>
    </subcellularLocation>
</comment>
<dbReference type="PANTHER" id="PTHR46509:SF1">
    <property type="entry name" value="PHOSPHOADENOSINE PHOSPHOSULFATE REDUCTASE"/>
    <property type="match status" value="1"/>
</dbReference>
<sequence>MSLVDKIVEEPAKEELDRINAELEDATPQEIIKWAVDRFGDGLILACSFGGISGMAILDMAVKIKPDIDVFYIDTDFLFPETHQTKEEAIKRYGIKPIAFKTKLTPEAQAEKYGDELWKRNPDLCCHIRKVEPTREALKGRSAWITGLRRDQSSTRRNVRPVEWDYKFGLYKINPLAYWNEREVWRYIFKHNVPYNPLHDQGYPSIGCTHCTSPVYGSEDSRAGRWAGTGKVECGLHIKLPQTESSSQ</sequence>
<dbReference type="GO" id="GO:0046872">
    <property type="term" value="F:metal ion binding"/>
    <property type="evidence" value="ECO:0007669"/>
    <property type="project" value="UniProtKB-KW"/>
</dbReference>
<dbReference type="GO" id="GO:0005737">
    <property type="term" value="C:cytoplasm"/>
    <property type="evidence" value="ECO:0007669"/>
    <property type="project" value="UniProtKB-SubCell"/>
</dbReference>
<name>D1CDF4_THET1</name>
<dbReference type="InterPro" id="IPR014729">
    <property type="entry name" value="Rossmann-like_a/b/a_fold"/>
</dbReference>
<feature type="binding site" evidence="4">
    <location>
        <position position="126"/>
    </location>
    <ligand>
        <name>[4Fe-4S] cluster</name>
        <dbReference type="ChEBI" id="CHEBI:49883"/>
    </ligand>
</feature>
<gene>
    <name evidence="4" type="primary">cysH</name>
    <name evidence="6" type="ordered locus">Tter_0037</name>
</gene>
<dbReference type="EMBL" id="CP001825">
    <property type="protein sequence ID" value="ACZ40960.1"/>
    <property type="molecule type" value="Genomic_DNA"/>
</dbReference>
<evidence type="ECO:0000313" key="7">
    <source>
        <dbReference type="Proteomes" id="UP000000323"/>
    </source>
</evidence>
<keyword evidence="2 4" id="KW-0560">Oxidoreductase</keyword>
<protein>
    <recommendedName>
        <fullName evidence="4">Adenosine 5'-phosphosulfate reductase</fullName>
        <shortName evidence="4">APS reductase</shortName>
        <ecNumber evidence="4">1.8.4.10</ecNumber>
    </recommendedName>
    <alternativeName>
        <fullName evidence="4">5'-adenylylsulfate reductase</fullName>
    </alternativeName>
    <alternativeName>
        <fullName evidence="4">Thioredoxin-dependent 5'-adenylylsulfate reductase</fullName>
    </alternativeName>
</protein>
<evidence type="ECO:0000259" key="5">
    <source>
        <dbReference type="Pfam" id="PF01507"/>
    </source>
</evidence>
<keyword evidence="4" id="KW-0408">Iron</keyword>
<dbReference type="AlphaFoldDB" id="D1CDF4"/>
<keyword evidence="4" id="KW-0479">Metal-binding</keyword>
<evidence type="ECO:0000256" key="3">
    <source>
        <dbReference type="ARBA" id="ARBA00024327"/>
    </source>
</evidence>
<dbReference type="GO" id="GO:0043866">
    <property type="term" value="F:adenylyl-sulfate reductase (thioredoxin) activity"/>
    <property type="evidence" value="ECO:0007669"/>
    <property type="project" value="UniProtKB-EC"/>
</dbReference>
<comment type="pathway">
    <text evidence="3 4">Sulfur metabolism; hydrogen sulfide biosynthesis; sulfite from sulfate.</text>
</comment>